<evidence type="ECO:0000313" key="2">
    <source>
        <dbReference type="EMBL" id="OGG35620.1"/>
    </source>
</evidence>
<gene>
    <name evidence="2" type="ORF">A2363_05110</name>
</gene>
<evidence type="ECO:0000313" key="3">
    <source>
        <dbReference type="Proteomes" id="UP000176186"/>
    </source>
</evidence>
<name>A0A1F6BFE3_9BACT</name>
<proteinExistence type="predicted"/>
<feature type="region of interest" description="Disordered" evidence="1">
    <location>
        <begin position="1"/>
        <end position="23"/>
    </location>
</feature>
<protein>
    <submittedName>
        <fullName evidence="2">Uncharacterized protein</fullName>
    </submittedName>
</protein>
<comment type="caution">
    <text evidence="2">The sequence shown here is derived from an EMBL/GenBank/DDBJ whole genome shotgun (WGS) entry which is preliminary data.</text>
</comment>
<sequence length="67" mass="7661">MGKKKERLDVSLPYRKGPPPMTDAERARLDALQRDTSDAQQLLAQWNKAREQAAQRAPDVYPDLRTP</sequence>
<dbReference type="EMBL" id="MFKE01000011">
    <property type="protein sequence ID" value="OGG35620.1"/>
    <property type="molecule type" value="Genomic_DNA"/>
</dbReference>
<evidence type="ECO:0000256" key="1">
    <source>
        <dbReference type="SAM" id="MobiDB-lite"/>
    </source>
</evidence>
<dbReference type="Proteomes" id="UP000176186">
    <property type="component" value="Unassembled WGS sequence"/>
</dbReference>
<organism evidence="2 3">
    <name type="scientific">Candidatus Gottesmanbacteria bacterium RIFOXYB1_FULL_47_11</name>
    <dbReference type="NCBI Taxonomy" id="1798401"/>
    <lineage>
        <taxon>Bacteria</taxon>
        <taxon>Candidatus Gottesmaniibacteriota</taxon>
    </lineage>
</organism>
<accession>A0A1F6BFE3</accession>
<reference evidence="2 3" key="1">
    <citation type="journal article" date="2016" name="Nat. Commun.">
        <title>Thousands of microbial genomes shed light on interconnected biogeochemical processes in an aquifer system.</title>
        <authorList>
            <person name="Anantharaman K."/>
            <person name="Brown C.T."/>
            <person name="Hug L.A."/>
            <person name="Sharon I."/>
            <person name="Castelle C.J."/>
            <person name="Probst A.J."/>
            <person name="Thomas B.C."/>
            <person name="Singh A."/>
            <person name="Wilkins M.J."/>
            <person name="Karaoz U."/>
            <person name="Brodie E.L."/>
            <person name="Williams K.H."/>
            <person name="Hubbard S.S."/>
            <person name="Banfield J.F."/>
        </authorList>
    </citation>
    <scope>NUCLEOTIDE SEQUENCE [LARGE SCALE GENOMIC DNA]</scope>
</reference>
<dbReference type="AlphaFoldDB" id="A0A1F6BFE3"/>